<dbReference type="PROSITE" id="PS01124">
    <property type="entry name" value="HTH_ARAC_FAMILY_2"/>
    <property type="match status" value="1"/>
</dbReference>
<dbReference type="Proteomes" id="UP000787156">
    <property type="component" value="Unassembled WGS sequence"/>
</dbReference>
<dbReference type="Pfam" id="PF12833">
    <property type="entry name" value="HTH_18"/>
    <property type="match status" value="1"/>
</dbReference>
<comment type="caution">
    <text evidence="5">The sequence shown here is derived from an EMBL/GenBank/DDBJ whole genome shotgun (WGS) entry which is preliminary data.</text>
</comment>
<keyword evidence="2" id="KW-0238">DNA-binding</keyword>
<dbReference type="CDD" id="cd06124">
    <property type="entry name" value="cupin_NimR-like_N"/>
    <property type="match status" value="1"/>
</dbReference>
<evidence type="ECO:0000259" key="4">
    <source>
        <dbReference type="PROSITE" id="PS01124"/>
    </source>
</evidence>
<dbReference type="PANTHER" id="PTHR11019">
    <property type="entry name" value="HTH-TYPE TRANSCRIPTIONAL REGULATOR NIMR"/>
    <property type="match status" value="1"/>
</dbReference>
<dbReference type="SUPFAM" id="SSF51182">
    <property type="entry name" value="RmlC-like cupins"/>
    <property type="match status" value="1"/>
</dbReference>
<dbReference type="SUPFAM" id="SSF46689">
    <property type="entry name" value="Homeodomain-like"/>
    <property type="match status" value="1"/>
</dbReference>
<accession>A0A9D2UU08</accession>
<reference evidence="5" key="2">
    <citation type="submission" date="2021-09" db="EMBL/GenBank/DDBJ databases">
        <authorList>
            <person name="Gilroy R."/>
        </authorList>
    </citation>
    <scope>NUCLEOTIDE SEQUENCE</scope>
    <source>
        <strain evidence="5">CHK135-1449</strain>
    </source>
</reference>
<name>A0A9D2UU08_ACILW</name>
<gene>
    <name evidence="5" type="ORF">K8V79_10625</name>
</gene>
<proteinExistence type="predicted"/>
<evidence type="ECO:0000256" key="3">
    <source>
        <dbReference type="ARBA" id="ARBA00023163"/>
    </source>
</evidence>
<evidence type="ECO:0000256" key="2">
    <source>
        <dbReference type="ARBA" id="ARBA00023125"/>
    </source>
</evidence>
<evidence type="ECO:0000313" key="6">
    <source>
        <dbReference type="Proteomes" id="UP000787156"/>
    </source>
</evidence>
<dbReference type="EMBL" id="DYWX01000113">
    <property type="protein sequence ID" value="HJF28675.1"/>
    <property type="molecule type" value="Genomic_DNA"/>
</dbReference>
<dbReference type="GO" id="GO:0003700">
    <property type="term" value="F:DNA-binding transcription factor activity"/>
    <property type="evidence" value="ECO:0007669"/>
    <property type="project" value="InterPro"/>
</dbReference>
<dbReference type="PRINTS" id="PR00032">
    <property type="entry name" value="HTHARAC"/>
</dbReference>
<dbReference type="PROSITE" id="PS00041">
    <property type="entry name" value="HTH_ARAC_FAMILY_1"/>
    <property type="match status" value="1"/>
</dbReference>
<reference evidence="5" key="1">
    <citation type="journal article" date="2021" name="PeerJ">
        <title>Extensive microbial diversity within the chicken gut microbiome revealed by metagenomics and culture.</title>
        <authorList>
            <person name="Gilroy R."/>
            <person name="Ravi A."/>
            <person name="Getino M."/>
            <person name="Pursley I."/>
            <person name="Horton D.L."/>
            <person name="Alikhan N.F."/>
            <person name="Baker D."/>
            <person name="Gharbi K."/>
            <person name="Hall N."/>
            <person name="Watson M."/>
            <person name="Adriaenssens E.M."/>
            <person name="Foster-Nyarko E."/>
            <person name="Jarju S."/>
            <person name="Secka A."/>
            <person name="Antonio M."/>
            <person name="Oren A."/>
            <person name="Chaudhuri R.R."/>
            <person name="La Ragione R."/>
            <person name="Hildebrand F."/>
            <person name="Pallen M.J."/>
        </authorList>
    </citation>
    <scope>NUCLEOTIDE SEQUENCE</scope>
    <source>
        <strain evidence="5">CHK135-1449</strain>
    </source>
</reference>
<evidence type="ECO:0000313" key="5">
    <source>
        <dbReference type="EMBL" id="HJF28675.1"/>
    </source>
</evidence>
<keyword evidence="1" id="KW-0805">Transcription regulation</keyword>
<keyword evidence="3" id="KW-0804">Transcription</keyword>
<dbReference type="GO" id="GO:0043565">
    <property type="term" value="F:sequence-specific DNA binding"/>
    <property type="evidence" value="ECO:0007669"/>
    <property type="project" value="InterPro"/>
</dbReference>
<dbReference type="InterPro" id="IPR018062">
    <property type="entry name" value="HTH_AraC-typ_CS"/>
</dbReference>
<dbReference type="Gene3D" id="1.10.10.60">
    <property type="entry name" value="Homeodomain-like"/>
    <property type="match status" value="1"/>
</dbReference>
<organism evidence="5 6">
    <name type="scientific">Acinetobacter lwoffii</name>
    <dbReference type="NCBI Taxonomy" id="28090"/>
    <lineage>
        <taxon>Bacteria</taxon>
        <taxon>Pseudomonadati</taxon>
        <taxon>Pseudomonadota</taxon>
        <taxon>Gammaproteobacteria</taxon>
        <taxon>Moraxellales</taxon>
        <taxon>Moraxellaceae</taxon>
        <taxon>Acinetobacter</taxon>
    </lineage>
</organism>
<dbReference type="AlphaFoldDB" id="A0A9D2UU08"/>
<dbReference type="InterPro" id="IPR020449">
    <property type="entry name" value="Tscrpt_reg_AraC-type_HTH"/>
</dbReference>
<sequence length="253" mass="29463">MQKPNSPTLDRLIEINQFFYKKDEEVEPHSSLWGDFNFSLDGILELRTEKQTFLAPPNYALWLPPQTEHCSVALDHGITHFICIRIHPSLCEHLPQDVTTFSIRPFLSVLVREILAHPPAAHKMYVHLLQVLFDQILQAERYDDYLPQSQHPVLLPVLQQLADPMLFQYGLHTLLKRFSLSERQILRLSQQELGLPISEWRNRAKIIYAIGQIRQGTSIKRLAYELGYQHSSSFIAFFKRYTGQTPSQMRSLN</sequence>
<protein>
    <submittedName>
        <fullName evidence="5">Helix-turn-helix transcriptional regulator</fullName>
    </submittedName>
</protein>
<dbReference type="SMART" id="SM00342">
    <property type="entry name" value="HTH_ARAC"/>
    <property type="match status" value="1"/>
</dbReference>
<dbReference type="InterPro" id="IPR011051">
    <property type="entry name" value="RmlC_Cupin_sf"/>
</dbReference>
<dbReference type="PANTHER" id="PTHR11019:SF190">
    <property type="entry name" value="ARAC-FAMILY REGULATORY PROTEIN"/>
    <property type="match status" value="1"/>
</dbReference>
<dbReference type="InterPro" id="IPR009057">
    <property type="entry name" value="Homeodomain-like_sf"/>
</dbReference>
<evidence type="ECO:0000256" key="1">
    <source>
        <dbReference type="ARBA" id="ARBA00023015"/>
    </source>
</evidence>
<dbReference type="InterPro" id="IPR018060">
    <property type="entry name" value="HTH_AraC"/>
</dbReference>
<feature type="domain" description="HTH araC/xylS-type" evidence="4">
    <location>
        <begin position="151"/>
        <end position="252"/>
    </location>
</feature>